<gene>
    <name evidence="1" type="ORF">G5I_12804</name>
</gene>
<accession>F4X3B0</accession>
<dbReference type="InParanoid" id="F4X3B0"/>
<name>F4X3B0_ACREC</name>
<sequence>MKYERCNRACISVDHHHYTKRACSRPKVYGIKDGILSSFVFNPDSEQESEESNGPYYTCNLCHRFNMRASRTCLISLTITCFYRGSIPDDVKRCITAFLRQIFKQHYRVISATVIEKPLEVSLTSYDENLTSCFMDVNGVLKNLCCRSRKTGPFSTPKLNFPDTKAKVPKHLDGTSGTELFAFVSTLTRLNITPQAIPHESLAVHTSTPYYHCDNFINPVTCWR</sequence>
<dbReference type="EMBL" id="GL888609">
    <property type="protein sequence ID" value="EGI59091.1"/>
    <property type="molecule type" value="Genomic_DNA"/>
</dbReference>
<organism evidence="2">
    <name type="scientific">Acromyrmex echinatior</name>
    <name type="common">Panamanian leafcutter ant</name>
    <name type="synonym">Acromyrmex octospinosus echinatior</name>
    <dbReference type="NCBI Taxonomy" id="103372"/>
    <lineage>
        <taxon>Eukaryota</taxon>
        <taxon>Metazoa</taxon>
        <taxon>Ecdysozoa</taxon>
        <taxon>Arthropoda</taxon>
        <taxon>Hexapoda</taxon>
        <taxon>Insecta</taxon>
        <taxon>Pterygota</taxon>
        <taxon>Neoptera</taxon>
        <taxon>Endopterygota</taxon>
        <taxon>Hymenoptera</taxon>
        <taxon>Apocrita</taxon>
        <taxon>Aculeata</taxon>
        <taxon>Formicoidea</taxon>
        <taxon>Formicidae</taxon>
        <taxon>Myrmicinae</taxon>
        <taxon>Acromyrmex</taxon>
    </lineage>
</organism>
<protein>
    <submittedName>
        <fullName evidence="1">Uncharacterized protein</fullName>
    </submittedName>
</protein>
<keyword evidence="2" id="KW-1185">Reference proteome</keyword>
<evidence type="ECO:0000313" key="1">
    <source>
        <dbReference type="EMBL" id="EGI59091.1"/>
    </source>
</evidence>
<dbReference type="Proteomes" id="UP000007755">
    <property type="component" value="Unassembled WGS sequence"/>
</dbReference>
<proteinExistence type="predicted"/>
<reference evidence="1" key="1">
    <citation type="submission" date="2011-02" db="EMBL/GenBank/DDBJ databases">
        <title>The genome of the leaf-cutting ant Acromyrmex echinatior suggests key adaptations to social evolution and fungus farming.</title>
        <authorList>
            <person name="Nygaard S."/>
            <person name="Zhang G."/>
        </authorList>
    </citation>
    <scope>NUCLEOTIDE SEQUENCE</scope>
</reference>
<dbReference type="AlphaFoldDB" id="F4X3B0"/>
<evidence type="ECO:0000313" key="2">
    <source>
        <dbReference type="Proteomes" id="UP000007755"/>
    </source>
</evidence>